<feature type="region of interest" description="Disordered" evidence="11">
    <location>
        <begin position="1"/>
        <end position="21"/>
    </location>
</feature>
<evidence type="ECO:0000313" key="14">
    <source>
        <dbReference type="Proteomes" id="UP000604825"/>
    </source>
</evidence>
<feature type="domain" description="BED-type" evidence="12">
    <location>
        <begin position="25"/>
        <end position="80"/>
    </location>
</feature>
<dbReference type="Proteomes" id="UP000604825">
    <property type="component" value="Unassembled WGS sequence"/>
</dbReference>
<dbReference type="Pfam" id="PF02892">
    <property type="entry name" value="zf-BED"/>
    <property type="match status" value="1"/>
</dbReference>
<evidence type="ECO:0000259" key="12">
    <source>
        <dbReference type="PROSITE" id="PS50808"/>
    </source>
</evidence>
<dbReference type="PANTHER" id="PTHR46481">
    <property type="entry name" value="ZINC FINGER BED DOMAIN-CONTAINING PROTEIN 4"/>
    <property type="match status" value="1"/>
</dbReference>
<dbReference type="OrthoDB" id="652210at2759"/>
<dbReference type="InterPro" id="IPR003656">
    <property type="entry name" value="Znf_BED"/>
</dbReference>
<comment type="subunit">
    <text evidence="2">Homodimer.</text>
</comment>
<dbReference type="InterPro" id="IPR036236">
    <property type="entry name" value="Znf_C2H2_sf"/>
</dbReference>
<protein>
    <recommendedName>
        <fullName evidence="12">BED-type domain-containing protein</fullName>
    </recommendedName>
</protein>
<dbReference type="Pfam" id="PF14372">
    <property type="entry name" value="hAT-like_RNase-H"/>
    <property type="match status" value="1"/>
</dbReference>
<keyword evidence="3" id="KW-0479">Metal-binding</keyword>
<dbReference type="InterPro" id="IPR052035">
    <property type="entry name" value="ZnF_BED_domain_contain"/>
</dbReference>
<evidence type="ECO:0000256" key="1">
    <source>
        <dbReference type="ARBA" id="ARBA00004123"/>
    </source>
</evidence>
<evidence type="ECO:0000256" key="2">
    <source>
        <dbReference type="ARBA" id="ARBA00011738"/>
    </source>
</evidence>
<evidence type="ECO:0000256" key="7">
    <source>
        <dbReference type="ARBA" id="ARBA00023125"/>
    </source>
</evidence>
<comment type="subcellular location">
    <subcellularLocation>
        <location evidence="1">Nucleus</location>
    </subcellularLocation>
</comment>
<sequence length="575" mass="66240">MASNTTEGSGTHESEEGHTSLTPRRTWSNVWEHFQKDLVDVDGELKAVCKYCQLKLVTKSGTSSLRGHIANACPAIDSAIRKRFQASMSKQPVDTNFVFDAQLCRKAMIKYIIHAEVPFLQFEDHYLQPWIDTMQPTLIVKGRHTIRSDCFKKFEDLKKELHTELQSLDSRVCLTSDIWTASQNLGYMAITAQYVDAEFKIKKKIIWFKVLEYPHSGFAIEEETMRCLTEWGLRYKLFTLTLDNASNHTSACEELVRNLKHELLFEEPPTEEEWAKAAAVSEFLKAFEELTLVVSAHREPPAHRFLPLVLCILHALKDLAWQSTDLLKELAVSMHSKFEKYWNPTEDDLHNVANRKRKKKEIAFSVVLVIATALDLRRKADYLKFFIEKVFSDPSKTNNYVRYALEWMRKYFTLYEQRCARSSVDMMTRANPASTTVGSPVLGKRKLEVEFAQYTTRLRVAQARKSEIDTYLEEPLEGDNDDFDILTWWKSRSDKFPVLSTMVRDFLAIPLSTVSSESAFSLGERILGERRSSLMPEMLMALVCAKDWLFKTAEDQHLEHEGLELEEGSSSSSFD</sequence>
<evidence type="ECO:0000256" key="8">
    <source>
        <dbReference type="ARBA" id="ARBA00023163"/>
    </source>
</evidence>
<dbReference type="GO" id="GO:0046983">
    <property type="term" value="F:protein dimerization activity"/>
    <property type="evidence" value="ECO:0007669"/>
    <property type="project" value="InterPro"/>
</dbReference>
<accession>A0A811QIM1</accession>
<keyword evidence="6" id="KW-0805">Transcription regulation</keyword>
<dbReference type="PANTHER" id="PTHR46481:SF5">
    <property type="entry name" value="OS08G0393150 PROTEIN"/>
    <property type="match status" value="1"/>
</dbReference>
<evidence type="ECO:0000256" key="4">
    <source>
        <dbReference type="ARBA" id="ARBA00022771"/>
    </source>
</evidence>
<organism evidence="13 14">
    <name type="scientific">Miscanthus lutarioriparius</name>
    <dbReference type="NCBI Taxonomy" id="422564"/>
    <lineage>
        <taxon>Eukaryota</taxon>
        <taxon>Viridiplantae</taxon>
        <taxon>Streptophyta</taxon>
        <taxon>Embryophyta</taxon>
        <taxon>Tracheophyta</taxon>
        <taxon>Spermatophyta</taxon>
        <taxon>Magnoliopsida</taxon>
        <taxon>Liliopsida</taxon>
        <taxon>Poales</taxon>
        <taxon>Poaceae</taxon>
        <taxon>PACMAD clade</taxon>
        <taxon>Panicoideae</taxon>
        <taxon>Andropogonodae</taxon>
        <taxon>Andropogoneae</taxon>
        <taxon>Saccharinae</taxon>
        <taxon>Miscanthus</taxon>
    </lineage>
</organism>
<dbReference type="InterPro" id="IPR008906">
    <property type="entry name" value="HATC_C_dom"/>
</dbReference>
<reference evidence="13" key="1">
    <citation type="submission" date="2020-10" db="EMBL/GenBank/DDBJ databases">
        <authorList>
            <person name="Han B."/>
            <person name="Lu T."/>
            <person name="Zhao Q."/>
            <person name="Huang X."/>
            <person name="Zhao Y."/>
        </authorList>
    </citation>
    <scope>NUCLEOTIDE SEQUENCE</scope>
</reference>
<dbReference type="InterPro" id="IPR012337">
    <property type="entry name" value="RNaseH-like_sf"/>
</dbReference>
<keyword evidence="14" id="KW-1185">Reference proteome</keyword>
<dbReference type="GO" id="GO:0003677">
    <property type="term" value="F:DNA binding"/>
    <property type="evidence" value="ECO:0007669"/>
    <property type="project" value="UniProtKB-KW"/>
</dbReference>
<dbReference type="SMART" id="SM00614">
    <property type="entry name" value="ZnF_BED"/>
    <property type="match status" value="1"/>
</dbReference>
<dbReference type="InterPro" id="IPR025525">
    <property type="entry name" value="hAT-like_transposase_RNase-H"/>
</dbReference>
<evidence type="ECO:0000256" key="11">
    <source>
        <dbReference type="SAM" id="MobiDB-lite"/>
    </source>
</evidence>
<dbReference type="GO" id="GO:0005634">
    <property type="term" value="C:nucleus"/>
    <property type="evidence" value="ECO:0007669"/>
    <property type="project" value="UniProtKB-SubCell"/>
</dbReference>
<dbReference type="EMBL" id="CAJGYO010000010">
    <property type="protein sequence ID" value="CAD6256650.1"/>
    <property type="molecule type" value="Genomic_DNA"/>
</dbReference>
<dbReference type="SUPFAM" id="SSF53098">
    <property type="entry name" value="Ribonuclease H-like"/>
    <property type="match status" value="1"/>
</dbReference>
<keyword evidence="9" id="KW-0539">Nucleus</keyword>
<keyword evidence="5" id="KW-0862">Zinc</keyword>
<keyword evidence="8" id="KW-0804">Transcription</keyword>
<keyword evidence="7" id="KW-0238">DNA-binding</keyword>
<dbReference type="PROSITE" id="PS50808">
    <property type="entry name" value="ZF_BED"/>
    <property type="match status" value="1"/>
</dbReference>
<dbReference type="GO" id="GO:0008270">
    <property type="term" value="F:zinc ion binding"/>
    <property type="evidence" value="ECO:0007669"/>
    <property type="project" value="UniProtKB-KW"/>
</dbReference>
<dbReference type="Pfam" id="PF05699">
    <property type="entry name" value="Dimer_Tnp_hAT"/>
    <property type="match status" value="1"/>
</dbReference>
<evidence type="ECO:0000256" key="5">
    <source>
        <dbReference type="ARBA" id="ARBA00022833"/>
    </source>
</evidence>
<evidence type="ECO:0000256" key="3">
    <source>
        <dbReference type="ARBA" id="ARBA00022723"/>
    </source>
</evidence>
<evidence type="ECO:0000256" key="9">
    <source>
        <dbReference type="ARBA" id="ARBA00023242"/>
    </source>
</evidence>
<comment type="caution">
    <text evidence="13">The sequence shown here is derived from an EMBL/GenBank/DDBJ whole genome shotgun (WGS) entry which is preliminary data.</text>
</comment>
<dbReference type="SUPFAM" id="SSF57667">
    <property type="entry name" value="beta-beta-alpha zinc fingers"/>
    <property type="match status" value="1"/>
</dbReference>
<name>A0A811QIM1_9POAL</name>
<keyword evidence="4 10" id="KW-0863">Zinc-finger</keyword>
<evidence type="ECO:0000313" key="13">
    <source>
        <dbReference type="EMBL" id="CAD6256650.1"/>
    </source>
</evidence>
<gene>
    <name evidence="13" type="ORF">NCGR_LOCUS40154</name>
</gene>
<proteinExistence type="predicted"/>
<evidence type="ECO:0000256" key="6">
    <source>
        <dbReference type="ARBA" id="ARBA00023015"/>
    </source>
</evidence>
<evidence type="ECO:0000256" key="10">
    <source>
        <dbReference type="PROSITE-ProRule" id="PRU00027"/>
    </source>
</evidence>
<dbReference type="AlphaFoldDB" id="A0A811QIM1"/>